<dbReference type="InParanoid" id="J9D8N0"/>
<dbReference type="EMBL" id="AFBI03000024">
    <property type="protein sequence ID" value="EJW04101.1"/>
    <property type="molecule type" value="Genomic_DNA"/>
</dbReference>
<dbReference type="OrthoDB" id="2193419at2759"/>
<dbReference type="HOGENOM" id="CLU_1053843_0_0_1"/>
<protein>
    <submittedName>
        <fullName evidence="2">Uncharacterized protein</fullName>
    </submittedName>
</protein>
<evidence type="ECO:0000313" key="2">
    <source>
        <dbReference type="EMBL" id="EJW04101.1"/>
    </source>
</evidence>
<evidence type="ECO:0000313" key="3">
    <source>
        <dbReference type="Proteomes" id="UP000003163"/>
    </source>
</evidence>
<accession>J9D8N0</accession>
<keyword evidence="3" id="KW-1185">Reference proteome</keyword>
<dbReference type="Proteomes" id="UP000003163">
    <property type="component" value="Unassembled WGS sequence"/>
</dbReference>
<feature type="signal peptide" evidence="1">
    <location>
        <begin position="1"/>
        <end position="18"/>
    </location>
</feature>
<comment type="caution">
    <text evidence="2">The sequence shown here is derived from an EMBL/GenBank/DDBJ whole genome shotgun (WGS) entry which is preliminary data.</text>
</comment>
<dbReference type="AlphaFoldDB" id="J9D8N0"/>
<evidence type="ECO:0000256" key="1">
    <source>
        <dbReference type="SAM" id="SignalP"/>
    </source>
</evidence>
<proteinExistence type="predicted"/>
<sequence>MNVLYVFFIILKIATDFSKIPCDDEEKLKNFSMEFRQRIEEKKTMIFNAINATQCNVINNNDPNFMKICALNNEFNEIYQNNQFPEMLLPGNQPLIDVLTGIASDFNIKMTINTNLLLNDIKVSIDKFNNSIMSAIVRLIGELNIEILEIFNLIIPVIIDDLNDSILQIVDETVIKSTNNIQEMDAKMNIDLQERMNIAYYVINNILLGYNTSLLESIENAFRDGDVNLYNQIVTILADTTNRDAIMPQLIYLDSSYIQNTVEN</sequence>
<feature type="chain" id="PRO_5003821439" evidence="1">
    <location>
        <begin position="19"/>
        <end position="264"/>
    </location>
</feature>
<reference evidence="2 3" key="1">
    <citation type="submission" date="2011-08" db="EMBL/GenBank/DDBJ databases">
        <authorList>
            <person name="Liu Z.J."/>
            <person name="Shi F.L."/>
            <person name="Lu J.Q."/>
            <person name="Li M."/>
            <person name="Wang Z.L."/>
        </authorList>
    </citation>
    <scope>NUCLEOTIDE SEQUENCE [LARGE SCALE GENOMIC DNA]</scope>
    <source>
        <strain evidence="2 3">USNM 41457</strain>
    </source>
</reference>
<reference evidence="3" key="2">
    <citation type="submission" date="2015-07" db="EMBL/GenBank/DDBJ databases">
        <title>Contrasting host-pathogen interactions and genome evolution in two generalist and specialist microsporidian pathogens of mosquitoes.</title>
        <authorList>
            <consortium name="The Broad Institute Genomics Platform"/>
            <consortium name="The Broad Institute Genome Sequencing Center for Infectious Disease"/>
            <person name="Cuomo C.A."/>
            <person name="Sanscrainte N.D."/>
            <person name="Goldberg J.M."/>
            <person name="Heiman D."/>
            <person name="Young S."/>
            <person name="Zeng Q."/>
            <person name="Becnel J.J."/>
            <person name="Birren B.W."/>
        </authorList>
    </citation>
    <scope>NUCLEOTIDE SEQUENCE [LARGE SCALE GENOMIC DNA]</scope>
    <source>
        <strain evidence="3">USNM 41457</strain>
    </source>
</reference>
<organism evidence="2 3">
    <name type="scientific">Edhazardia aedis (strain USNM 41457)</name>
    <name type="common">Microsporidian parasite</name>
    <dbReference type="NCBI Taxonomy" id="1003232"/>
    <lineage>
        <taxon>Eukaryota</taxon>
        <taxon>Fungi</taxon>
        <taxon>Fungi incertae sedis</taxon>
        <taxon>Microsporidia</taxon>
        <taxon>Edhazardia</taxon>
    </lineage>
</organism>
<keyword evidence="1" id="KW-0732">Signal</keyword>
<gene>
    <name evidence="2" type="ORF">EDEG_01623</name>
</gene>
<dbReference type="VEuPathDB" id="MicrosporidiaDB:EDEG_01623"/>
<name>J9D8N0_EDHAE</name>